<gene>
    <name evidence="2" type="ORF">G8505_001603</name>
</gene>
<comment type="caution">
    <text evidence="2">The sequence shown here is derived from an EMBL/GenBank/DDBJ whole genome shotgun (WGS) entry which is preliminary data.</text>
</comment>
<proteinExistence type="predicted"/>
<dbReference type="AlphaFoldDB" id="A0A763QNQ3"/>
<sequence length="268" mass="31044">PAKNQPSVWGPAKNQPSVWGPAKKQSLPSSSYLSGRSIKEKFSSKRGDLVYGLGLERFKLLQIIYPSDQLKDTHIQCIDSMNEAKRDCAWHTVYKGSANDEYTQLRKNHESFEDIDAYIYTMRQQDTIGEKDQKFNTRKRLEDFYKLEKKLTGAREKLDDDSLRLLSKEFYNIIKRSCKAGIMAVTLDSSKYHIHFSLDGIDMNSVVTKNSSYSPINMPSYTGVELRCAYRLREQLKGKLHFYENGVEVSAPWEREPELWRKYTPKSS</sequence>
<reference evidence="2" key="1">
    <citation type="journal article" date="2018" name="Genome Biol.">
        <title>SKESA: strategic k-mer extension for scrupulous assemblies.</title>
        <authorList>
            <person name="Souvorov A."/>
            <person name="Agarwala R."/>
            <person name="Lipman D.J."/>
        </authorList>
    </citation>
    <scope>NUCLEOTIDE SEQUENCE</scope>
    <source>
        <strain evidence="2">MA.MC_08-0298</strain>
    </source>
</reference>
<name>A0A763QNQ3_SALER</name>
<evidence type="ECO:0000256" key="1">
    <source>
        <dbReference type="SAM" id="MobiDB-lite"/>
    </source>
</evidence>
<feature type="region of interest" description="Disordered" evidence="1">
    <location>
        <begin position="1"/>
        <end position="31"/>
    </location>
</feature>
<protein>
    <submittedName>
        <fullName evidence="2">Uncharacterized protein</fullName>
    </submittedName>
</protein>
<reference evidence="2" key="2">
    <citation type="submission" date="2020-02" db="EMBL/GenBank/DDBJ databases">
        <authorList>
            <consortium name="NCBI Pathogen Detection Project"/>
        </authorList>
    </citation>
    <scope>NUCLEOTIDE SEQUENCE</scope>
    <source>
        <strain evidence="2">MA.MC_08-0298</strain>
    </source>
</reference>
<evidence type="ECO:0000313" key="2">
    <source>
        <dbReference type="EMBL" id="HAG4412727.1"/>
    </source>
</evidence>
<accession>A0A763QNQ3</accession>
<dbReference type="EMBL" id="DAAYJB010000002">
    <property type="protein sequence ID" value="HAG4412727.1"/>
    <property type="molecule type" value="Genomic_DNA"/>
</dbReference>
<organism evidence="2">
    <name type="scientific">Salmonella enterica</name>
    <name type="common">Salmonella choleraesuis</name>
    <dbReference type="NCBI Taxonomy" id="28901"/>
    <lineage>
        <taxon>Bacteria</taxon>
        <taxon>Pseudomonadati</taxon>
        <taxon>Pseudomonadota</taxon>
        <taxon>Gammaproteobacteria</taxon>
        <taxon>Enterobacterales</taxon>
        <taxon>Enterobacteriaceae</taxon>
        <taxon>Salmonella</taxon>
    </lineage>
</organism>
<feature type="non-terminal residue" evidence="2">
    <location>
        <position position="1"/>
    </location>
</feature>